<sequence length="573" mass="66995">MFYLSLLFQISLCLGELEIIETKESSETFTTHMGEPNIIYWIPQAEDAILIPFQQNSFCQIRQQTVQTETQQFTIIQQDDFKDYEFEKDTPLNFREFIGMVHVNDGMLAITSDAVAYLIKFNYDNVLQKQGFTMYGNAKDFAGVTWKANLQTVLESIEAKEELPQLVYSKQNNWAFVIYSDSAQFFSVSQMEENIKNMYVNYVQNWVKREERGLTKVIDGYLFSAVGRAGMDIYEIKENDVYYRQTITFRDFNLKNEQLELKDFAIVKAKVGQYQIYLLDAKQGLIVAYMFINKEGFQFEIAVDIESQKGGIAVDTKNGKNVFVAYQVNGIHFYVEYLVNFNEKSYSIITKKESNYRILDVDATDEFAIISGVNHHQIVFNNGYEFIAPHQDKIMFTQIGMRDFQFFQYTYEEDELKKAAKDDYQYDDFFFGVTATNAFLTQFRFVPARVVCFADHNAQGSLKQYYTLQYNQSFTENNNVSPNKIIRTTKNFTVQIVTTYLFAQQWRLIRILLILLGIIILISIGIIIYQFRKFRIQELTLENEIDQERKKQVDDSGFKLNDSSVIMKVQKVE</sequence>
<dbReference type="OrthoDB" id="297940at2759"/>
<feature type="transmembrane region" description="Helical" evidence="1">
    <location>
        <begin position="508"/>
        <end position="529"/>
    </location>
</feature>
<accession>A0A8S1KC41</accession>
<dbReference type="Proteomes" id="UP000692954">
    <property type="component" value="Unassembled WGS sequence"/>
</dbReference>
<evidence type="ECO:0000256" key="1">
    <source>
        <dbReference type="SAM" id="Phobius"/>
    </source>
</evidence>
<feature type="signal peptide" evidence="2">
    <location>
        <begin position="1"/>
        <end position="15"/>
    </location>
</feature>
<protein>
    <recommendedName>
        <fullName evidence="5">Transmembrane protein</fullName>
    </recommendedName>
</protein>
<evidence type="ECO:0000313" key="3">
    <source>
        <dbReference type="EMBL" id="CAD8052638.1"/>
    </source>
</evidence>
<evidence type="ECO:0008006" key="5">
    <source>
        <dbReference type="Google" id="ProtNLM"/>
    </source>
</evidence>
<evidence type="ECO:0000313" key="4">
    <source>
        <dbReference type="Proteomes" id="UP000692954"/>
    </source>
</evidence>
<reference evidence="3" key="1">
    <citation type="submission" date="2021-01" db="EMBL/GenBank/DDBJ databases">
        <authorList>
            <consortium name="Genoscope - CEA"/>
            <person name="William W."/>
        </authorList>
    </citation>
    <scope>NUCLEOTIDE SEQUENCE</scope>
</reference>
<evidence type="ECO:0000256" key="2">
    <source>
        <dbReference type="SAM" id="SignalP"/>
    </source>
</evidence>
<keyword evidence="1" id="KW-0472">Membrane</keyword>
<gene>
    <name evidence="3" type="ORF">PSON_ATCC_30995.1.T0060556</name>
</gene>
<organism evidence="3 4">
    <name type="scientific">Paramecium sonneborni</name>
    <dbReference type="NCBI Taxonomy" id="65129"/>
    <lineage>
        <taxon>Eukaryota</taxon>
        <taxon>Sar</taxon>
        <taxon>Alveolata</taxon>
        <taxon>Ciliophora</taxon>
        <taxon>Intramacronucleata</taxon>
        <taxon>Oligohymenophorea</taxon>
        <taxon>Peniculida</taxon>
        <taxon>Parameciidae</taxon>
        <taxon>Paramecium</taxon>
    </lineage>
</organism>
<keyword evidence="2" id="KW-0732">Signal</keyword>
<feature type="chain" id="PRO_5035895405" description="Transmembrane protein" evidence="2">
    <location>
        <begin position="16"/>
        <end position="573"/>
    </location>
</feature>
<dbReference type="EMBL" id="CAJJDN010000006">
    <property type="protein sequence ID" value="CAD8052638.1"/>
    <property type="molecule type" value="Genomic_DNA"/>
</dbReference>
<proteinExistence type="predicted"/>
<keyword evidence="1" id="KW-0812">Transmembrane</keyword>
<keyword evidence="1" id="KW-1133">Transmembrane helix</keyword>
<comment type="caution">
    <text evidence="3">The sequence shown here is derived from an EMBL/GenBank/DDBJ whole genome shotgun (WGS) entry which is preliminary data.</text>
</comment>
<name>A0A8S1KC41_9CILI</name>
<dbReference type="AlphaFoldDB" id="A0A8S1KC41"/>
<keyword evidence="4" id="KW-1185">Reference proteome</keyword>